<proteinExistence type="inferred from homology"/>
<gene>
    <name evidence="6" type="ORF">NTJ_10627</name>
</gene>
<dbReference type="InterPro" id="IPR002993">
    <property type="entry name" value="ODC_AZ"/>
</dbReference>
<evidence type="ECO:0000313" key="6">
    <source>
        <dbReference type="EMBL" id="BES97813.1"/>
    </source>
</evidence>
<protein>
    <recommendedName>
        <fullName evidence="3">Ornithine decarboxylase antizyme</fullName>
    </recommendedName>
</protein>
<dbReference type="Pfam" id="PF02100">
    <property type="entry name" value="ODC_AZ"/>
    <property type="match status" value="1"/>
</dbReference>
<dbReference type="Gene3D" id="3.40.630.60">
    <property type="match status" value="1"/>
</dbReference>
<evidence type="ECO:0000313" key="7">
    <source>
        <dbReference type="Proteomes" id="UP001307889"/>
    </source>
</evidence>
<accession>A0ABN7B067</accession>
<dbReference type="PANTHER" id="PTHR10279">
    <property type="entry name" value="ORNITHINE DECARBOXYLASE ANTIZYME"/>
    <property type="match status" value="1"/>
</dbReference>
<evidence type="ECO:0000256" key="2">
    <source>
        <dbReference type="ARBA" id="ARBA00011836"/>
    </source>
</evidence>
<dbReference type="InterPro" id="IPR038581">
    <property type="entry name" value="ODC_AZ_sf"/>
</dbReference>
<feature type="compositionally biased region" description="Basic and acidic residues" evidence="5">
    <location>
        <begin position="52"/>
        <end position="66"/>
    </location>
</feature>
<dbReference type="SUPFAM" id="SSF55729">
    <property type="entry name" value="Acyl-CoA N-acyltransferases (Nat)"/>
    <property type="match status" value="1"/>
</dbReference>
<evidence type="ECO:0000256" key="3">
    <source>
        <dbReference type="ARBA" id="ARBA00017712"/>
    </source>
</evidence>
<reference evidence="6 7" key="1">
    <citation type="submission" date="2023-09" db="EMBL/GenBank/DDBJ databases">
        <title>Nesidiocoris tenuis whole genome shotgun sequence.</title>
        <authorList>
            <person name="Shibata T."/>
            <person name="Shimoda M."/>
            <person name="Kobayashi T."/>
            <person name="Uehara T."/>
        </authorList>
    </citation>
    <scope>NUCLEOTIDE SEQUENCE [LARGE SCALE GENOMIC DNA]</scope>
    <source>
        <strain evidence="6 7">Japan</strain>
    </source>
</reference>
<organism evidence="6 7">
    <name type="scientific">Nesidiocoris tenuis</name>
    <dbReference type="NCBI Taxonomy" id="355587"/>
    <lineage>
        <taxon>Eukaryota</taxon>
        <taxon>Metazoa</taxon>
        <taxon>Ecdysozoa</taxon>
        <taxon>Arthropoda</taxon>
        <taxon>Hexapoda</taxon>
        <taxon>Insecta</taxon>
        <taxon>Pterygota</taxon>
        <taxon>Neoptera</taxon>
        <taxon>Paraneoptera</taxon>
        <taxon>Hemiptera</taxon>
        <taxon>Heteroptera</taxon>
        <taxon>Panheteroptera</taxon>
        <taxon>Cimicomorpha</taxon>
        <taxon>Miridae</taxon>
        <taxon>Dicyphina</taxon>
        <taxon>Nesidiocoris</taxon>
    </lineage>
</organism>
<dbReference type="PANTHER" id="PTHR10279:SF10">
    <property type="entry name" value="ORNITHINE DECARBOXYLASE ANTIZYME"/>
    <property type="match status" value="1"/>
</dbReference>
<name>A0ABN7B067_9HEMI</name>
<comment type="subunit">
    <text evidence="2">Interacts with ODC1 and thereby sterically blocks ODC homodimerization.</text>
</comment>
<evidence type="ECO:0000256" key="4">
    <source>
        <dbReference type="ARBA" id="ARBA00022758"/>
    </source>
</evidence>
<keyword evidence="4" id="KW-0688">Ribosomal frameshifting</keyword>
<sequence>MGVGSVGRSSHFSDCSAQSNAAVAVLLMTVCQKEENAFEMYRHPQEFEKCSHDTLSEPDLQRRRSAELTTRSSSALGLCGAPDVPQGSWAPHTKPQELEEDEAYGGGPKRITFELHLTSKTEAVWETVLIGSKLYIQVPSTLLPDGSREAFITLLEYAEEVLHCSDIIVCLKKDRPDRPQLVRTFMYLGFSVLPPGHALIPNSTDTINLYMRYTVE</sequence>
<dbReference type="InterPro" id="IPR016181">
    <property type="entry name" value="Acyl_CoA_acyltransferase"/>
</dbReference>
<dbReference type="Proteomes" id="UP001307889">
    <property type="component" value="Chromosome 8"/>
</dbReference>
<keyword evidence="7" id="KW-1185">Reference proteome</keyword>
<evidence type="ECO:0000256" key="1">
    <source>
        <dbReference type="ARBA" id="ARBA00008796"/>
    </source>
</evidence>
<comment type="similarity">
    <text evidence="1">Belongs to the ODC antizyme family.</text>
</comment>
<feature type="region of interest" description="Disordered" evidence="5">
    <location>
        <begin position="52"/>
        <end position="73"/>
    </location>
</feature>
<dbReference type="EMBL" id="AP028916">
    <property type="protein sequence ID" value="BES97813.1"/>
    <property type="molecule type" value="Genomic_DNA"/>
</dbReference>
<evidence type="ECO:0000256" key="5">
    <source>
        <dbReference type="SAM" id="MobiDB-lite"/>
    </source>
</evidence>